<evidence type="ECO:0000313" key="2">
    <source>
        <dbReference type="Proteomes" id="UP001229346"/>
    </source>
</evidence>
<accession>A0ABT9U4R7</accession>
<keyword evidence="2" id="KW-1185">Reference proteome</keyword>
<reference evidence="1 2" key="1">
    <citation type="submission" date="2023-07" db="EMBL/GenBank/DDBJ databases">
        <title>Sorghum-associated microbial communities from plants grown in Nebraska, USA.</title>
        <authorList>
            <person name="Schachtman D."/>
        </authorList>
    </citation>
    <scope>NUCLEOTIDE SEQUENCE [LARGE SCALE GENOMIC DNA]</scope>
    <source>
        <strain evidence="1 2">CC482</strain>
    </source>
</reference>
<gene>
    <name evidence="1" type="ORF">J2T15_004088</name>
</gene>
<comment type="caution">
    <text evidence="1">The sequence shown here is derived from an EMBL/GenBank/DDBJ whole genome shotgun (WGS) entry which is preliminary data.</text>
</comment>
<name>A0ABT9U4R7_PAEHA</name>
<proteinExistence type="predicted"/>
<protein>
    <submittedName>
        <fullName evidence="1">Uncharacterized protein</fullName>
    </submittedName>
</protein>
<sequence>MSERIPLVFAAAVRQQVAGVVIRIVVFLVTNRIFAMDELITGVIRIIRADDRIPFADFANPFKKLRLFARRQIDFTVDGIVDSC</sequence>
<evidence type="ECO:0000313" key="1">
    <source>
        <dbReference type="EMBL" id="MDQ0114632.1"/>
    </source>
</evidence>
<dbReference type="EMBL" id="JAUSSU010000008">
    <property type="protein sequence ID" value="MDQ0114632.1"/>
    <property type="molecule type" value="Genomic_DNA"/>
</dbReference>
<dbReference type="RefSeq" id="WP_307206021.1">
    <property type="nucleotide sequence ID" value="NZ_JAUSST010000006.1"/>
</dbReference>
<dbReference type="Proteomes" id="UP001229346">
    <property type="component" value="Unassembled WGS sequence"/>
</dbReference>
<organism evidence="1 2">
    <name type="scientific">Paenibacillus harenae</name>
    <dbReference type="NCBI Taxonomy" id="306543"/>
    <lineage>
        <taxon>Bacteria</taxon>
        <taxon>Bacillati</taxon>
        <taxon>Bacillota</taxon>
        <taxon>Bacilli</taxon>
        <taxon>Bacillales</taxon>
        <taxon>Paenibacillaceae</taxon>
        <taxon>Paenibacillus</taxon>
    </lineage>
</organism>